<comment type="caution">
    <text evidence="3">The sequence shown here is derived from an EMBL/GenBank/DDBJ whole genome shotgun (WGS) entry which is preliminary data.</text>
</comment>
<feature type="transmembrane region" description="Helical" evidence="2">
    <location>
        <begin position="29"/>
        <end position="52"/>
    </location>
</feature>
<evidence type="ECO:0000313" key="3">
    <source>
        <dbReference type="EMBL" id="PHK97651.1"/>
    </source>
</evidence>
<keyword evidence="2" id="KW-1133">Transmembrane helix</keyword>
<dbReference type="OrthoDB" id="594406at2"/>
<accession>A0A2G0CCG0</accession>
<evidence type="ECO:0000256" key="1">
    <source>
        <dbReference type="SAM" id="Coils"/>
    </source>
</evidence>
<organism evidence="3 4">
    <name type="scientific">Neolewinella marina</name>
    <dbReference type="NCBI Taxonomy" id="438751"/>
    <lineage>
        <taxon>Bacteria</taxon>
        <taxon>Pseudomonadati</taxon>
        <taxon>Bacteroidota</taxon>
        <taxon>Saprospiria</taxon>
        <taxon>Saprospirales</taxon>
        <taxon>Lewinellaceae</taxon>
        <taxon>Neolewinella</taxon>
    </lineage>
</organism>
<dbReference type="RefSeq" id="WP_099107305.1">
    <property type="nucleotide sequence ID" value="NZ_JAATJF010000005.1"/>
</dbReference>
<keyword evidence="2" id="KW-0472">Membrane</keyword>
<dbReference type="Proteomes" id="UP000226437">
    <property type="component" value="Unassembled WGS sequence"/>
</dbReference>
<evidence type="ECO:0000256" key="2">
    <source>
        <dbReference type="SAM" id="Phobius"/>
    </source>
</evidence>
<keyword evidence="1" id="KW-0175">Coiled coil</keyword>
<dbReference type="InterPro" id="IPR025519">
    <property type="entry name" value="DUF4407"/>
</dbReference>
<keyword evidence="4" id="KW-1185">Reference proteome</keyword>
<dbReference type="EMBL" id="PDLO01000007">
    <property type="protein sequence ID" value="PHK97651.1"/>
    <property type="molecule type" value="Genomic_DNA"/>
</dbReference>
<dbReference type="AlphaFoldDB" id="A0A2G0CCG0"/>
<dbReference type="Pfam" id="PF14362">
    <property type="entry name" value="DUF4407"/>
    <property type="match status" value="1"/>
</dbReference>
<feature type="transmembrane region" description="Helical" evidence="2">
    <location>
        <begin position="58"/>
        <end position="80"/>
    </location>
</feature>
<gene>
    <name evidence="3" type="ORF">CGL56_14560</name>
</gene>
<protein>
    <recommendedName>
        <fullName evidence="5">DUF4407 domain-containing protein</fullName>
    </recommendedName>
</protein>
<feature type="transmembrane region" description="Helical" evidence="2">
    <location>
        <begin position="92"/>
        <end position="111"/>
    </location>
</feature>
<name>A0A2G0CCG0_9BACT</name>
<feature type="coiled-coil region" evidence="1">
    <location>
        <begin position="143"/>
        <end position="170"/>
    </location>
</feature>
<evidence type="ECO:0000313" key="4">
    <source>
        <dbReference type="Proteomes" id="UP000226437"/>
    </source>
</evidence>
<reference evidence="3 4" key="1">
    <citation type="submission" date="2017-10" db="EMBL/GenBank/DDBJ databases">
        <title>The draft genome sequence of Lewinella marina KCTC 32374.</title>
        <authorList>
            <person name="Wang K."/>
        </authorList>
    </citation>
    <scope>NUCLEOTIDE SEQUENCE [LARGE SCALE GENOMIC DNA]</scope>
    <source>
        <strain evidence="3 4">MKG-38</strain>
    </source>
</reference>
<sequence length="369" mass="40598">MNHLKAFFLFCSGVDLRTLERVPTDENKYLGIGGTILFTGIMAFLSAGYAMYTIFDSYWLAAGFGLLWGLMIFNLDRYIVSSMKSGRGFFRNVLVALPRIGMTVLLAIVIAKPLELKIFEKEIDAELVVMEQEVFQTQEDRIRGRYAERMAAYEADLATLEAELTEKVIARDAAAAAALAEADGTGGSGIRNMGPIYRAKQDRAAAAQAELEATRLTHLPRRDAAQSEIAGLRATIDREIAELDRGQYGGLAARIAALDRLSQGSRAIALAVLFVNLLFIAIETAPIFTKLIAPAGPYDYVMAEYEQGFEVAAKDTMTVRATDLKNRIRYHTEVGVYRTTADIAAKKAEIDADLRRRREELGAGDFGLG</sequence>
<proteinExistence type="predicted"/>
<evidence type="ECO:0008006" key="5">
    <source>
        <dbReference type="Google" id="ProtNLM"/>
    </source>
</evidence>
<keyword evidence="2" id="KW-0812">Transmembrane</keyword>